<comment type="caution">
    <text evidence="3">The sequence shown here is derived from an EMBL/GenBank/DDBJ whole genome shotgun (WGS) entry which is preliminary data.</text>
</comment>
<dbReference type="PROSITE" id="PS51318">
    <property type="entry name" value="TAT"/>
    <property type="match status" value="1"/>
</dbReference>
<name>A0A4R5E799_9ACTN</name>
<dbReference type="InterPro" id="IPR011047">
    <property type="entry name" value="Quinoprotein_ADH-like_sf"/>
</dbReference>
<dbReference type="RefSeq" id="WP_132640581.1">
    <property type="nucleotide sequence ID" value="NZ_SMLD01000228.1"/>
</dbReference>
<evidence type="ECO:0008006" key="5">
    <source>
        <dbReference type="Google" id="ProtNLM"/>
    </source>
</evidence>
<evidence type="ECO:0000256" key="1">
    <source>
        <dbReference type="SAM" id="MobiDB-lite"/>
    </source>
</evidence>
<accession>A0A4R5E799</accession>
<dbReference type="PANTHER" id="PTHR34512:SF30">
    <property type="entry name" value="OUTER MEMBRANE PROTEIN ASSEMBLY FACTOR BAMB"/>
    <property type="match status" value="1"/>
</dbReference>
<proteinExistence type="predicted"/>
<organism evidence="3 4">
    <name type="scientific">Nonomuraea mesophila</name>
    <dbReference type="NCBI Taxonomy" id="2530382"/>
    <lineage>
        <taxon>Bacteria</taxon>
        <taxon>Bacillati</taxon>
        <taxon>Actinomycetota</taxon>
        <taxon>Actinomycetes</taxon>
        <taxon>Streptosporangiales</taxon>
        <taxon>Streptosporangiaceae</taxon>
        <taxon>Nonomuraea</taxon>
    </lineage>
</organism>
<evidence type="ECO:0000256" key="2">
    <source>
        <dbReference type="SAM" id="SignalP"/>
    </source>
</evidence>
<feature type="region of interest" description="Disordered" evidence="1">
    <location>
        <begin position="25"/>
        <end position="50"/>
    </location>
</feature>
<sequence>MIPRRRFLQAATVATVAAGLPATAAHAGDTRTGDAARTAPPAEGTLTDLGPASVASPLGNAEFAGGVLYAGSRGLSPNVVGAYDVAEDSITAHFDIPTGIGVWAMCKVGTDVYVGTHSTSDLYKLDTVAGALTKVASFPDHFIWTLAASPDGKVYLGTSEPGKVKEYDPATGATRDLGEAVPGEAYVRAIQADDTHVYAGVGANAHLIAIDRATGERRDLLPSELADRDWVSSMHVSGTHIAGGMNSLAELLILNKADPSDHRVVKATAEGEKYIVSVLIHDGHVYFAGRPSGTFYRCSLETGELEVLGVPYAEAATHRILAHEGRVYGVQDNAVFVYDPATGALDYRNLVQRGFRAAAEEPMSVHSDGERVYVGGKSGADIHDLATGEVTRLSIPGEPKTMLTVKDTTYLGVYTQAALYSHRAGDAEAKLLARTGNQQDRPRELAYDDRTGVLVMPTQPEPGHMNGALSFYSPHTGEYVTQRPAVERQTVYSVVTRSGIAYLGTLTQEGLGLPPVTTTARLAAFDLSARELLWQVEPVPEARYLSALALGPRRLYGMANTGVVFEFDLRTRKVTRSLQVGAKGGDLFVVGRVAYCGDGDKVYKIDLARFTAKAIVTGLAGEWFGGEPKLALDPSRRALYGVKERNLVRIAISGRR</sequence>
<gene>
    <name evidence="3" type="ORF">E1295_43780</name>
</gene>
<protein>
    <recommendedName>
        <fullName evidence="5">Twin-arginine translocation signal domain-containing protein</fullName>
    </recommendedName>
</protein>
<dbReference type="Proteomes" id="UP000295136">
    <property type="component" value="Unassembled WGS sequence"/>
</dbReference>
<keyword evidence="4" id="KW-1185">Reference proteome</keyword>
<reference evidence="3 4" key="1">
    <citation type="submission" date="2019-03" db="EMBL/GenBank/DDBJ databases">
        <title>Draft genome sequences of novel Actinobacteria.</title>
        <authorList>
            <person name="Sahin N."/>
            <person name="Ay H."/>
            <person name="Saygin H."/>
        </authorList>
    </citation>
    <scope>NUCLEOTIDE SEQUENCE [LARGE SCALE GENOMIC DNA]</scope>
    <source>
        <strain evidence="3 4">6K102</strain>
    </source>
</reference>
<dbReference type="InterPro" id="IPR006311">
    <property type="entry name" value="TAT_signal"/>
</dbReference>
<dbReference type="EMBL" id="SMLD01000228">
    <property type="protein sequence ID" value="TDE26753.1"/>
    <property type="molecule type" value="Genomic_DNA"/>
</dbReference>
<evidence type="ECO:0000313" key="3">
    <source>
        <dbReference type="EMBL" id="TDE26753.1"/>
    </source>
</evidence>
<feature type="chain" id="PRO_5020476178" description="Twin-arginine translocation signal domain-containing protein" evidence="2">
    <location>
        <begin position="28"/>
        <end position="656"/>
    </location>
</feature>
<feature type="signal peptide" evidence="2">
    <location>
        <begin position="1"/>
        <end position="27"/>
    </location>
</feature>
<dbReference type="PANTHER" id="PTHR34512">
    <property type="entry name" value="CELL SURFACE PROTEIN"/>
    <property type="match status" value="1"/>
</dbReference>
<dbReference type="AlphaFoldDB" id="A0A4R5E799"/>
<evidence type="ECO:0000313" key="4">
    <source>
        <dbReference type="Proteomes" id="UP000295136"/>
    </source>
</evidence>
<dbReference type="SUPFAM" id="SSF50998">
    <property type="entry name" value="Quinoprotein alcohol dehydrogenase-like"/>
    <property type="match status" value="1"/>
</dbReference>
<keyword evidence="2" id="KW-0732">Signal</keyword>
<dbReference type="Gene3D" id="2.130.10.10">
    <property type="entry name" value="YVTN repeat-like/Quinoprotein amine dehydrogenase"/>
    <property type="match status" value="2"/>
</dbReference>
<dbReference type="InterPro" id="IPR015943">
    <property type="entry name" value="WD40/YVTN_repeat-like_dom_sf"/>
</dbReference>